<dbReference type="CDD" id="cd01767">
    <property type="entry name" value="UBX"/>
    <property type="match status" value="1"/>
</dbReference>
<sequence>MEVVDKEALETLISITGVTEAVGTSLLQATGGDLNAAVNAFLNEGEEFEPARERNEVERNDYMEEDDPIIDVPIGPTDPVVPVPAVRLPGVEPWDRLDFGAPSFLGRPVFPTDRGSAPRVSHPREVRDVPIDWRDEEPTFPSYGPSTVRIEELPDNVDTQHLQPIHTPAMVDEEVPNADSSLHRPLAEQSGARRYPSMMYPGPDMNPENPSAPRIAEVPVTGSEDGIDIEEEMLRAAIEASRREAENASKRSVDPLQDVTGVNGGERFPTVRSSEDDDLARAVTLSLKTAEQEKAMRERVGASSDPNFMEENEDNPSEDDIRRLDSMRRRGIARDRAGLARTGPAEGVTTSGRDKGRLSGSSSGAIISSAPDDAEEVEEQPLLRRRTSRRSIPVTAEAVVLPDGAEARASTGRGISDQRESSVFVPSVPASDSVEEGVTGANLPSQRDVDAFPSDEWGGISSQEHDEAVMLEAALFGGLPEGSGLGLPYHGRRNTDVFDDIPGVEAGGRVGPYSRRSYQQPPSPTVVAQRLLREQQDDEYLASLAADREKELKAIQEAEEAARAAESEEILRREEELRQKAEAEELERQLNAKKGKLPMEPPPDAEDAVTLVVRLPDGSRRGRRFYKSNKLQNLFDFIDVGGGVKPGSYRLVRQFPRVAFTDGEHSSSLESLGLTSKQEVLLLELI</sequence>
<dbReference type="SMART" id="SM00166">
    <property type="entry name" value="UBX"/>
    <property type="match status" value="1"/>
</dbReference>
<accession>A0ABD3H978</accession>
<dbReference type="AlphaFoldDB" id="A0ABD3H978"/>
<dbReference type="Pfam" id="PF00789">
    <property type="entry name" value="UBX"/>
    <property type="match status" value="1"/>
</dbReference>
<keyword evidence="1" id="KW-0175">Coiled coil</keyword>
<dbReference type="SUPFAM" id="SSF54236">
    <property type="entry name" value="Ubiquitin-like"/>
    <property type="match status" value="1"/>
</dbReference>
<comment type="caution">
    <text evidence="4">The sequence shown here is derived from an EMBL/GenBank/DDBJ whole genome shotgun (WGS) entry which is preliminary data.</text>
</comment>
<dbReference type="InterPro" id="IPR029071">
    <property type="entry name" value="Ubiquitin-like_domsf"/>
</dbReference>
<feature type="coiled-coil region" evidence="1">
    <location>
        <begin position="541"/>
        <end position="596"/>
    </location>
</feature>
<proteinExistence type="predicted"/>
<dbReference type="EMBL" id="JBJQOH010000006">
    <property type="protein sequence ID" value="KAL3685924.1"/>
    <property type="molecule type" value="Genomic_DNA"/>
</dbReference>
<dbReference type="Gene3D" id="3.10.20.90">
    <property type="entry name" value="Phosphatidylinositol 3-kinase Catalytic Subunit, Chain A, domain 1"/>
    <property type="match status" value="1"/>
</dbReference>
<feature type="domain" description="UBX" evidence="3">
    <location>
        <begin position="604"/>
        <end position="682"/>
    </location>
</feature>
<protein>
    <recommendedName>
        <fullName evidence="3">UBX domain-containing protein</fullName>
    </recommendedName>
</protein>
<feature type="compositionally biased region" description="Basic and acidic residues" evidence="2">
    <location>
        <begin position="243"/>
        <end position="253"/>
    </location>
</feature>
<feature type="compositionally biased region" description="Basic and acidic residues" evidence="2">
    <location>
        <begin position="290"/>
        <end position="300"/>
    </location>
</feature>
<dbReference type="PANTHER" id="PTHR23322:SF93">
    <property type="entry name" value="UBX DOMAIN-CONTAINING PROTEIN 8"/>
    <property type="match status" value="1"/>
</dbReference>
<feature type="region of interest" description="Disordered" evidence="2">
    <location>
        <begin position="290"/>
        <end position="460"/>
    </location>
</feature>
<feature type="compositionally biased region" description="Low complexity" evidence="2">
    <location>
        <begin position="359"/>
        <end position="370"/>
    </location>
</feature>
<evidence type="ECO:0000259" key="3">
    <source>
        <dbReference type="PROSITE" id="PS50033"/>
    </source>
</evidence>
<organism evidence="4 5">
    <name type="scientific">Riccia sorocarpa</name>
    <dbReference type="NCBI Taxonomy" id="122646"/>
    <lineage>
        <taxon>Eukaryota</taxon>
        <taxon>Viridiplantae</taxon>
        <taxon>Streptophyta</taxon>
        <taxon>Embryophyta</taxon>
        <taxon>Marchantiophyta</taxon>
        <taxon>Marchantiopsida</taxon>
        <taxon>Marchantiidae</taxon>
        <taxon>Marchantiales</taxon>
        <taxon>Ricciaceae</taxon>
        <taxon>Riccia</taxon>
    </lineage>
</organism>
<evidence type="ECO:0000313" key="5">
    <source>
        <dbReference type="Proteomes" id="UP001633002"/>
    </source>
</evidence>
<evidence type="ECO:0000256" key="2">
    <source>
        <dbReference type="SAM" id="MobiDB-lite"/>
    </source>
</evidence>
<dbReference type="InterPro" id="IPR001012">
    <property type="entry name" value="UBX_dom"/>
</dbReference>
<feature type="compositionally biased region" description="Acidic residues" evidence="2">
    <location>
        <begin position="308"/>
        <end position="318"/>
    </location>
</feature>
<evidence type="ECO:0000313" key="4">
    <source>
        <dbReference type="EMBL" id="KAL3685924.1"/>
    </source>
</evidence>
<dbReference type="SMART" id="SM00726">
    <property type="entry name" value="UIM"/>
    <property type="match status" value="2"/>
</dbReference>
<feature type="region of interest" description="Disordered" evidence="2">
    <location>
        <begin position="243"/>
        <end position="277"/>
    </location>
</feature>
<dbReference type="PROSITE" id="PS50330">
    <property type="entry name" value="UIM"/>
    <property type="match status" value="2"/>
</dbReference>
<dbReference type="Pfam" id="PF14555">
    <property type="entry name" value="UBA_4"/>
    <property type="match status" value="1"/>
</dbReference>
<dbReference type="PANTHER" id="PTHR23322">
    <property type="entry name" value="FAS-ASSOCIATED PROTEIN"/>
    <property type="match status" value="1"/>
</dbReference>
<keyword evidence="5" id="KW-1185">Reference proteome</keyword>
<feature type="compositionally biased region" description="Basic and acidic residues" evidence="2">
    <location>
        <begin position="319"/>
        <end position="338"/>
    </location>
</feature>
<reference evidence="4 5" key="1">
    <citation type="submission" date="2024-09" db="EMBL/GenBank/DDBJ databases">
        <title>Chromosome-scale assembly of Riccia sorocarpa.</title>
        <authorList>
            <person name="Paukszto L."/>
        </authorList>
    </citation>
    <scope>NUCLEOTIDE SEQUENCE [LARGE SCALE GENOMIC DNA]</scope>
    <source>
        <strain evidence="4">LP-2024</strain>
        <tissue evidence="4">Aerial parts of the thallus</tissue>
    </source>
</reference>
<evidence type="ECO:0000256" key="1">
    <source>
        <dbReference type="SAM" id="Coils"/>
    </source>
</evidence>
<dbReference type="Proteomes" id="UP001633002">
    <property type="component" value="Unassembled WGS sequence"/>
</dbReference>
<dbReference type="InterPro" id="IPR050730">
    <property type="entry name" value="UBX_domain-protein"/>
</dbReference>
<dbReference type="InterPro" id="IPR003903">
    <property type="entry name" value="UIM_dom"/>
</dbReference>
<dbReference type="PROSITE" id="PS50033">
    <property type="entry name" value="UBX"/>
    <property type="match status" value="1"/>
</dbReference>
<gene>
    <name evidence="4" type="ORF">R1sor_003946</name>
</gene>
<name>A0ABD3H978_9MARC</name>
<dbReference type="Pfam" id="PF02809">
    <property type="entry name" value="UIM"/>
    <property type="match status" value="2"/>
</dbReference>